<feature type="domain" description="TNase-like" evidence="1">
    <location>
        <begin position="62"/>
        <end position="154"/>
    </location>
</feature>
<dbReference type="PROSITE" id="PS50830">
    <property type="entry name" value="TNASE_3"/>
    <property type="match status" value="1"/>
</dbReference>
<dbReference type="Proteomes" id="UP000320160">
    <property type="component" value="Unassembled WGS sequence"/>
</dbReference>
<comment type="caution">
    <text evidence="2">The sequence shown here is derived from an EMBL/GenBank/DDBJ whole genome shotgun (WGS) entry which is preliminary data.</text>
</comment>
<dbReference type="Gene3D" id="2.40.50.90">
    <property type="match status" value="1"/>
</dbReference>
<dbReference type="InterPro" id="IPR035437">
    <property type="entry name" value="SNase_OB-fold_sf"/>
</dbReference>
<reference evidence="2 3" key="1">
    <citation type="submission" date="2019-07" db="EMBL/GenBank/DDBJ databases">
        <authorList>
            <person name="Park M."/>
        </authorList>
    </citation>
    <scope>NUCLEOTIDE SEQUENCE [LARGE SCALE GENOMIC DNA]</scope>
    <source>
        <strain evidence="2 3">KCTC32445</strain>
    </source>
</reference>
<evidence type="ECO:0000313" key="3">
    <source>
        <dbReference type="Proteomes" id="UP000320160"/>
    </source>
</evidence>
<name>A0A553W9G6_9SPHN</name>
<evidence type="ECO:0000259" key="1">
    <source>
        <dbReference type="PROSITE" id="PS50830"/>
    </source>
</evidence>
<keyword evidence="3" id="KW-1185">Reference proteome</keyword>
<proteinExistence type="predicted"/>
<organism evidence="2 3">
    <name type="scientific">Sphingorhabdus contaminans</name>
    <dbReference type="NCBI Taxonomy" id="1343899"/>
    <lineage>
        <taxon>Bacteria</taxon>
        <taxon>Pseudomonadati</taxon>
        <taxon>Pseudomonadota</taxon>
        <taxon>Alphaproteobacteria</taxon>
        <taxon>Sphingomonadales</taxon>
        <taxon>Sphingomonadaceae</taxon>
        <taxon>Sphingorhabdus</taxon>
    </lineage>
</organism>
<protein>
    <submittedName>
        <fullName evidence="2">Thermonuclease family protein</fullName>
    </submittedName>
</protein>
<accession>A0A553W9G6</accession>
<dbReference type="Pfam" id="PF00565">
    <property type="entry name" value="SNase"/>
    <property type="match status" value="1"/>
</dbReference>
<gene>
    <name evidence="2" type="ORF">FOM92_08855</name>
</gene>
<dbReference type="SUPFAM" id="SSF50199">
    <property type="entry name" value="Staphylococcal nuclease"/>
    <property type="match status" value="1"/>
</dbReference>
<evidence type="ECO:0000313" key="2">
    <source>
        <dbReference type="EMBL" id="TSB01316.1"/>
    </source>
</evidence>
<dbReference type="InterPro" id="IPR016071">
    <property type="entry name" value="Staphylococal_nuclease_OB-fold"/>
</dbReference>
<dbReference type="EMBL" id="VKKU01000002">
    <property type="protein sequence ID" value="TSB01316.1"/>
    <property type="molecule type" value="Genomic_DNA"/>
</dbReference>
<dbReference type="RefSeq" id="WP_143776509.1">
    <property type="nucleotide sequence ID" value="NZ_VKKU01000002.1"/>
</dbReference>
<dbReference type="OrthoDB" id="7469880at2"/>
<dbReference type="AlphaFoldDB" id="A0A553W9G6"/>
<sequence>MRNSTKRSSTGFSDFKPILPLALVLGAATFWGVWTLSAPATNAATRNDTESASFTLCGEGPRINCIVDGDTLYYEGVKIRIADIDTPETNPPRCAEEGRLGKAATHRLLQLANAGPFTLQPIDRDEDRYGRKLRVLTRGGQSLGKMLVDEGLARWYQGGRRPWC</sequence>